<protein>
    <submittedName>
        <fullName evidence="1">Putative similar to gamma-tubulin complex component 4 gcp-4</fullName>
    </submittedName>
</protein>
<proteinExistence type="evidence at transcript level"/>
<evidence type="ECO:0000313" key="1">
    <source>
        <dbReference type="EMBL" id="JAA68305.1"/>
    </source>
</evidence>
<accession>A0A0K8RAY2</accession>
<dbReference type="AlphaFoldDB" id="A0A0K8RAY2"/>
<reference evidence="1" key="1">
    <citation type="submission" date="2012-12" db="EMBL/GenBank/DDBJ databases">
        <title>Identification and characterization of a phenylalanine ammonia-lyase gene family in Isatis indigotica Fort.</title>
        <authorList>
            <person name="Liu Q."/>
            <person name="Chen J."/>
            <person name="Zhou X."/>
            <person name="Di P."/>
            <person name="Xiao Y."/>
            <person name="Xuan H."/>
            <person name="Zhang L."/>
            <person name="Chen W."/>
        </authorList>
    </citation>
    <scope>NUCLEOTIDE SEQUENCE</scope>
    <source>
        <tissue evidence="1">Salivary gland</tissue>
    </source>
</reference>
<organism evidence="1">
    <name type="scientific">Ixodes ricinus</name>
    <name type="common">Common tick</name>
    <name type="synonym">Acarus ricinus</name>
    <dbReference type="NCBI Taxonomy" id="34613"/>
    <lineage>
        <taxon>Eukaryota</taxon>
        <taxon>Metazoa</taxon>
        <taxon>Ecdysozoa</taxon>
        <taxon>Arthropoda</taxon>
        <taxon>Chelicerata</taxon>
        <taxon>Arachnida</taxon>
        <taxon>Acari</taxon>
        <taxon>Parasitiformes</taxon>
        <taxon>Ixodida</taxon>
        <taxon>Ixodoidea</taxon>
        <taxon>Ixodidae</taxon>
        <taxon>Ixodinae</taxon>
        <taxon>Ixodes</taxon>
    </lineage>
</organism>
<dbReference type="EMBL" id="GADI01005503">
    <property type="protein sequence ID" value="JAA68305.1"/>
    <property type="molecule type" value="mRNA"/>
</dbReference>
<name>A0A0K8RAY2_IXORI</name>
<sequence length="128" mass="14660">MLHELLFALQGYPGSIFIEKDSTFSVSKGLSFLHPSEAEVLNKLCSLDYAVKYYKAFQLSCSLLQSEDETWPNGFASRWARPRAMETRRQSLFLVGKRVGMSYQVKWPLHVFLTESAMAKYLPPRSVC</sequence>